<evidence type="ECO:0000259" key="1">
    <source>
        <dbReference type="Pfam" id="PF07228"/>
    </source>
</evidence>
<proteinExistence type="predicted"/>
<reference evidence="2" key="1">
    <citation type="journal article" date="2014" name="Int. J. Syst. Evol. Microbiol.">
        <title>Complete genome sequence of Corynebacterium casei LMG S-19264T (=DSM 44701T), isolated from a smear-ripened cheese.</title>
        <authorList>
            <consortium name="US DOE Joint Genome Institute (JGI-PGF)"/>
            <person name="Walter F."/>
            <person name="Albersmeier A."/>
            <person name="Kalinowski J."/>
            <person name="Ruckert C."/>
        </authorList>
    </citation>
    <scope>NUCLEOTIDE SEQUENCE</scope>
    <source>
        <strain evidence="2">JCM 4834</strain>
    </source>
</reference>
<name>A0A918VC44_9ACTN</name>
<evidence type="ECO:0000313" key="2">
    <source>
        <dbReference type="EMBL" id="GGZ86877.1"/>
    </source>
</evidence>
<comment type="caution">
    <text evidence="2">The sequence shown here is derived from an EMBL/GenBank/DDBJ whole genome shotgun (WGS) entry which is preliminary data.</text>
</comment>
<dbReference type="Gene3D" id="3.60.40.10">
    <property type="entry name" value="PPM-type phosphatase domain"/>
    <property type="match status" value="1"/>
</dbReference>
<dbReference type="InterPro" id="IPR036457">
    <property type="entry name" value="PPM-type-like_dom_sf"/>
</dbReference>
<sequence length="213" mass="22747">MVDGAGHHENVVRYAAIAPAVMTHLGMALGGLAGLITAGQMAHAYEVPPHASAVYVCMEPGWPTAVHWLGDCRAYAWDGTTLVQVTTDATMGQWLRRNGGVPVEIAAAHDNWSRLGLARACAATCRQIEVPEDIPLVLLLSDGISDQVDQVDQVDRQTMVTLCARHETDPQALADALTAAAKEDVLGYRDDATIIAMRWGAAPPDRSACRSIP</sequence>
<dbReference type="Proteomes" id="UP000634660">
    <property type="component" value="Unassembled WGS sequence"/>
</dbReference>
<dbReference type="AlphaFoldDB" id="A0A918VC44"/>
<protein>
    <recommendedName>
        <fullName evidence="1">PPM-type phosphatase domain-containing protein</fullName>
    </recommendedName>
</protein>
<dbReference type="InterPro" id="IPR001932">
    <property type="entry name" value="PPM-type_phosphatase-like_dom"/>
</dbReference>
<accession>A0A918VC44</accession>
<dbReference type="SUPFAM" id="SSF81606">
    <property type="entry name" value="PP2C-like"/>
    <property type="match status" value="1"/>
</dbReference>
<organism evidence="2 3">
    <name type="scientific">Streptomyces subrutilus</name>
    <dbReference type="NCBI Taxonomy" id="36818"/>
    <lineage>
        <taxon>Bacteria</taxon>
        <taxon>Bacillati</taxon>
        <taxon>Actinomycetota</taxon>
        <taxon>Actinomycetes</taxon>
        <taxon>Kitasatosporales</taxon>
        <taxon>Streptomycetaceae</taxon>
        <taxon>Streptomyces</taxon>
    </lineage>
</organism>
<dbReference type="EMBL" id="BMVX01000024">
    <property type="protein sequence ID" value="GGZ86877.1"/>
    <property type="molecule type" value="Genomic_DNA"/>
</dbReference>
<gene>
    <name evidence="2" type="ORF">GCM10010371_53580</name>
</gene>
<evidence type="ECO:0000313" key="3">
    <source>
        <dbReference type="Proteomes" id="UP000634660"/>
    </source>
</evidence>
<reference evidence="2" key="2">
    <citation type="submission" date="2020-09" db="EMBL/GenBank/DDBJ databases">
        <authorList>
            <person name="Sun Q."/>
            <person name="Ohkuma M."/>
        </authorList>
    </citation>
    <scope>NUCLEOTIDE SEQUENCE</scope>
    <source>
        <strain evidence="2">JCM 4834</strain>
    </source>
</reference>
<dbReference type="RefSeq" id="WP_229886797.1">
    <property type="nucleotide sequence ID" value="NZ_BMVX01000024.1"/>
</dbReference>
<dbReference type="Pfam" id="PF07228">
    <property type="entry name" value="SpoIIE"/>
    <property type="match status" value="1"/>
</dbReference>
<feature type="domain" description="PPM-type phosphatase" evidence="1">
    <location>
        <begin position="115"/>
        <end position="199"/>
    </location>
</feature>